<accession>A3RLR9</accession>
<organism evidence="1">
    <name type="scientific">Anopheles gambiae</name>
    <name type="common">African malaria mosquito</name>
    <dbReference type="NCBI Taxonomy" id="7165"/>
    <lineage>
        <taxon>Eukaryota</taxon>
        <taxon>Metazoa</taxon>
        <taxon>Ecdysozoa</taxon>
        <taxon>Arthropoda</taxon>
        <taxon>Hexapoda</taxon>
        <taxon>Insecta</taxon>
        <taxon>Pterygota</taxon>
        <taxon>Neoptera</taxon>
        <taxon>Endopterygota</taxon>
        <taxon>Diptera</taxon>
        <taxon>Nematocera</taxon>
        <taxon>Culicoidea</taxon>
        <taxon>Culicidae</taxon>
        <taxon>Anophelinae</taxon>
        <taxon>Anopheles</taxon>
    </lineage>
</organism>
<evidence type="ECO:0000313" key="1">
    <source>
        <dbReference type="EMBL" id="ABO09852.1"/>
    </source>
</evidence>
<proteinExistence type="evidence at transcript level"/>
<dbReference type="EMBL" id="EF427621">
    <property type="protein sequence ID" value="ABO09852.1"/>
    <property type="molecule type" value="mRNA"/>
</dbReference>
<protein>
    <submittedName>
        <fullName evidence="1">Tal-like protein 4A</fullName>
    </submittedName>
</protein>
<name>A3RLR9_ANOGA</name>
<sequence>MAPEILDPTGYY</sequence>
<reference evidence="1" key="1">
    <citation type="journal article" date="2007" name="PLoS Biol.">
        <title>Peptides encoded by short ORFs control development and define a new eukaryotic gene family.</title>
        <authorList>
            <person name="Galindo M.I."/>
            <person name="Pueyo J.I."/>
            <person name="Fouix S."/>
            <person name="Bishop S.A."/>
            <person name="Couso J.P."/>
        </authorList>
    </citation>
    <scope>NUCLEOTIDE SEQUENCE</scope>
</reference>